<gene>
    <name evidence="2" type="ORF">J2X05_001898</name>
</gene>
<dbReference type="CDD" id="cd00158">
    <property type="entry name" value="RHOD"/>
    <property type="match status" value="1"/>
</dbReference>
<dbReference type="InterPro" id="IPR052367">
    <property type="entry name" value="Thiosulfate_ST/Rhodanese-like"/>
</dbReference>
<evidence type="ECO:0000313" key="3">
    <source>
        <dbReference type="Proteomes" id="UP001253595"/>
    </source>
</evidence>
<evidence type="ECO:0000313" key="2">
    <source>
        <dbReference type="EMBL" id="MDR7089876.1"/>
    </source>
</evidence>
<dbReference type="Pfam" id="PF00581">
    <property type="entry name" value="Rhodanese"/>
    <property type="match status" value="1"/>
</dbReference>
<proteinExistence type="predicted"/>
<dbReference type="Proteomes" id="UP001253595">
    <property type="component" value="Unassembled WGS sequence"/>
</dbReference>
<dbReference type="PANTHER" id="PTHR45431:SF3">
    <property type="entry name" value="RHODANESE-LIKE DOMAIN-CONTAINING PROTEIN 15, CHLOROPLASTIC"/>
    <property type="match status" value="1"/>
</dbReference>
<dbReference type="PROSITE" id="PS50206">
    <property type="entry name" value="RHODANESE_3"/>
    <property type="match status" value="1"/>
</dbReference>
<feature type="domain" description="Rhodanese" evidence="1">
    <location>
        <begin position="4"/>
        <end position="86"/>
    </location>
</feature>
<reference evidence="2 3" key="1">
    <citation type="submission" date="2023-07" db="EMBL/GenBank/DDBJ databases">
        <title>Sorghum-associated microbial communities from plants grown in Nebraska, USA.</title>
        <authorList>
            <person name="Schachtman D."/>
        </authorList>
    </citation>
    <scope>NUCLEOTIDE SEQUENCE [LARGE SCALE GENOMIC DNA]</scope>
    <source>
        <strain evidence="2 3">BE190</strain>
    </source>
</reference>
<name>A0ABU1UXE6_9GAMM</name>
<dbReference type="SMART" id="SM00450">
    <property type="entry name" value="RHOD"/>
    <property type="match status" value="1"/>
</dbReference>
<dbReference type="PANTHER" id="PTHR45431">
    <property type="entry name" value="RHODANESE-LIKE DOMAIN-CONTAINING PROTEIN 15, CHLOROPLASTIC"/>
    <property type="match status" value="1"/>
</dbReference>
<dbReference type="RefSeq" id="WP_310071683.1">
    <property type="nucleotide sequence ID" value="NZ_JAVDVX010000003.1"/>
</dbReference>
<keyword evidence="3" id="KW-1185">Reference proteome</keyword>
<dbReference type="InterPro" id="IPR036873">
    <property type="entry name" value="Rhodanese-like_dom_sf"/>
</dbReference>
<comment type="caution">
    <text evidence="2">The sequence shown here is derived from an EMBL/GenBank/DDBJ whole genome shotgun (WGS) entry which is preliminary data.</text>
</comment>
<dbReference type="EMBL" id="JAVDVX010000003">
    <property type="protein sequence ID" value="MDR7089876.1"/>
    <property type="molecule type" value="Genomic_DNA"/>
</dbReference>
<organism evidence="2 3">
    <name type="scientific">Cellvibrio fibrivorans</name>
    <dbReference type="NCBI Taxonomy" id="126350"/>
    <lineage>
        <taxon>Bacteria</taxon>
        <taxon>Pseudomonadati</taxon>
        <taxon>Pseudomonadota</taxon>
        <taxon>Gammaproteobacteria</taxon>
        <taxon>Cellvibrionales</taxon>
        <taxon>Cellvibrionaceae</taxon>
        <taxon>Cellvibrio</taxon>
    </lineage>
</organism>
<dbReference type="SUPFAM" id="SSF52821">
    <property type="entry name" value="Rhodanese/Cell cycle control phosphatase"/>
    <property type="match status" value="1"/>
</dbReference>
<evidence type="ECO:0000259" key="1">
    <source>
        <dbReference type="PROSITE" id="PS50206"/>
    </source>
</evidence>
<sequence>MSTNPFSGLWIDVRTTDEFNAGHIEGAVHIPYEEIALRISEVTADKNAVIHLYCRSGNRSGIAQQTLRAMGFNHAVNEGAYEALLQQ</sequence>
<dbReference type="Gene3D" id="3.40.250.10">
    <property type="entry name" value="Rhodanese-like domain"/>
    <property type="match status" value="1"/>
</dbReference>
<dbReference type="InterPro" id="IPR001763">
    <property type="entry name" value="Rhodanese-like_dom"/>
</dbReference>
<protein>
    <submittedName>
        <fullName evidence="2">Phage shock protein E</fullName>
    </submittedName>
</protein>
<accession>A0ABU1UXE6</accession>